<dbReference type="InterPro" id="IPR021287">
    <property type="entry name" value="Trans-sialidase_CS"/>
</dbReference>
<dbReference type="Pfam" id="PF22925">
    <property type="entry name" value="TS_C"/>
    <property type="match status" value="1"/>
</dbReference>
<accession>K2MYM3</accession>
<keyword evidence="4" id="KW-1185">Reference proteome</keyword>
<dbReference type="GO" id="GO:0004308">
    <property type="term" value="F:exo-alpha-sialidase activity"/>
    <property type="evidence" value="ECO:0007669"/>
    <property type="project" value="InterPro"/>
</dbReference>
<gene>
    <name evidence="3" type="ORF">MOQ_003995</name>
</gene>
<feature type="domain" description="Trans-sialidase C-terminal" evidence="2">
    <location>
        <begin position="1"/>
        <end position="200"/>
    </location>
</feature>
<organism evidence="3 4">
    <name type="scientific">Trypanosoma cruzi marinkellei</name>
    <dbReference type="NCBI Taxonomy" id="85056"/>
    <lineage>
        <taxon>Eukaryota</taxon>
        <taxon>Discoba</taxon>
        <taxon>Euglenozoa</taxon>
        <taxon>Kinetoplastea</taxon>
        <taxon>Metakinetoplastina</taxon>
        <taxon>Trypanosomatida</taxon>
        <taxon>Trypanosomatidae</taxon>
        <taxon>Trypanosoma</taxon>
        <taxon>Schizotrypanum</taxon>
    </lineage>
</organism>
<feature type="non-terminal residue" evidence="3">
    <location>
        <position position="1"/>
    </location>
</feature>
<evidence type="ECO:0000313" key="4">
    <source>
        <dbReference type="Proteomes" id="UP000007350"/>
    </source>
</evidence>
<evidence type="ECO:0000259" key="2">
    <source>
        <dbReference type="Pfam" id="PF22925"/>
    </source>
</evidence>
<feature type="region of interest" description="Disordered" evidence="1">
    <location>
        <begin position="224"/>
        <end position="254"/>
    </location>
</feature>
<proteinExistence type="predicted"/>
<evidence type="ECO:0000256" key="1">
    <source>
        <dbReference type="SAM" id="MobiDB-lite"/>
    </source>
</evidence>
<reference evidence="3 4" key="1">
    <citation type="journal article" date="2012" name="BMC Genomics">
        <title>Comparative genomic analysis of human infective Trypanosoma cruzi lineages with the bat-restricted subspecies T. cruzi marinkellei.</title>
        <authorList>
            <person name="Franzen O."/>
            <person name="Talavera-Lopez C."/>
            <person name="Ochaya S."/>
            <person name="Butler C.E."/>
            <person name="Messenger L.A."/>
            <person name="Lewis M.D."/>
            <person name="Llewellyn M.S."/>
            <person name="Marinkelle C.J."/>
            <person name="Tyler K.M."/>
            <person name="Miles M.A."/>
            <person name="Andersson B."/>
        </authorList>
    </citation>
    <scope>NUCLEOTIDE SEQUENCE [LARGE SCALE GENOMIC DNA]</scope>
    <source>
        <strain evidence="3 4">B7</strain>
    </source>
</reference>
<dbReference type="InterPro" id="IPR055239">
    <property type="entry name" value="TS_C"/>
</dbReference>
<dbReference type="Gene3D" id="2.60.120.200">
    <property type="match status" value="1"/>
</dbReference>
<dbReference type="InterPro" id="IPR008377">
    <property type="entry name" value="Sialidase_trypan"/>
</dbReference>
<comment type="caution">
    <text evidence="3">The sequence shown here is derived from an EMBL/GenBank/DDBJ whole genome shotgun (WGS) entry which is preliminary data.</text>
</comment>
<sequence length="280" mass="29095">VGFLSGNFSGNTWSDEYLGVNATVKKNGGAKKADNGVTFQGAGAEWPVGRQGENQLYHFANYNFTLVATVSIDGVPKSGSVPLIGATLNVSEGENKLMELSYDNEKNWQFSCGGQTLKLDSSTLGAEKTKHVVVLVRNGNQGSAYVDGKRVGGDAPCALGNNALQEISHFYIGGDGSSTVGREGVPVTVTNVLLYNRPLDGNEITALNNDKIFIPKTMAGNTSLSPVSRSNRSAEHLASGASGGVTTRPAGANGDAGTMRGSGLLPSVLLLLGLWGFAAL</sequence>
<dbReference type="EMBL" id="AHKC01010268">
    <property type="protein sequence ID" value="EKF32160.1"/>
    <property type="molecule type" value="Genomic_DNA"/>
</dbReference>
<dbReference type="PRINTS" id="PR01803">
    <property type="entry name" value="TCSIALIDASE"/>
</dbReference>
<dbReference type="InterPro" id="IPR013320">
    <property type="entry name" value="ConA-like_dom_sf"/>
</dbReference>
<dbReference type="Pfam" id="PF11052">
    <property type="entry name" value="Tr-sialidase_C"/>
    <property type="match status" value="1"/>
</dbReference>
<evidence type="ECO:0000313" key="3">
    <source>
        <dbReference type="EMBL" id="EKF32160.1"/>
    </source>
</evidence>
<dbReference type="Proteomes" id="UP000007350">
    <property type="component" value="Unassembled WGS sequence"/>
</dbReference>
<dbReference type="AlphaFoldDB" id="K2MYM3"/>
<dbReference type="SUPFAM" id="SSF49899">
    <property type="entry name" value="Concanavalin A-like lectins/glucanases"/>
    <property type="match status" value="1"/>
</dbReference>
<name>K2MYM3_TRYCR</name>
<protein>
    <submittedName>
        <fullName evidence="3">Trans-sialidase, putative</fullName>
    </submittedName>
</protein>